<protein>
    <submittedName>
        <fullName evidence="3">Uncharacterized protein</fullName>
    </submittedName>
</protein>
<accession>A0A6A4QZI0</accession>
<evidence type="ECO:0000256" key="1">
    <source>
        <dbReference type="SAM" id="Coils"/>
    </source>
</evidence>
<name>A0A6A4QZI0_LUPAL</name>
<feature type="coiled-coil region" evidence="1">
    <location>
        <begin position="304"/>
        <end position="331"/>
    </location>
</feature>
<feature type="region of interest" description="Disordered" evidence="2">
    <location>
        <begin position="1007"/>
        <end position="1028"/>
    </location>
</feature>
<feature type="coiled-coil region" evidence="1">
    <location>
        <begin position="571"/>
        <end position="647"/>
    </location>
</feature>
<dbReference type="AlphaFoldDB" id="A0A6A4QZI0"/>
<feature type="coiled-coil region" evidence="1">
    <location>
        <begin position="884"/>
        <end position="942"/>
    </location>
</feature>
<keyword evidence="1" id="KW-0175">Coiled coil</keyword>
<feature type="compositionally biased region" description="Low complexity" evidence="2">
    <location>
        <begin position="64"/>
        <end position="78"/>
    </location>
</feature>
<sequence>MLQRRSPLAKCLEDDFDALESSFSFWNEKFPQQSNVSGLKNMNDRQDSPYSKNGPNPPYDSPRSMHSSPTSATSSVGTRLQDKMEDFDKVSNASDTTLTRSVGSSKDLLNAAQVTIELLHGEAMTWEENYRKLMIDVERYQKDLSNKSKNKNDLEKELSVSREESVGLKKEIERLTAMVKENDSKNLKLQIEEMDNIIKELKDEIKYQKGINTDMEMKLKKTQESYIDLVFILRRLENTIERQKMEIADLSVTSSQFQDGENSSDEEFSFSEEVFPDKTGKEISKSDVNMCTNEYAMRCLHEGIELMQEKQKNMESTIKFLEKTVMEKDQELQSARLCTAQTLEESEAKWRNKLFENGKEIIGLEKKLSDGVHAFSNEITASTQRVQDLEAEFCEKHGESKKEVIMSRSCSSNLPLLDSDNSINITQMFVELYKQLQISLENLKGQDSLLCQKEFINKAEHSKDEGEIDLKELSAAILYAIILLKKLVKSKATTDFEYEINSHNELVGKRIRDDDDEVTNCSLKENIFCISSQELRNLHEQLACELTFLIKNQQVESQEANKFEPETQVAYLQSRDTLSELEAENIQLSERIFGLEAEMKCLNQEKESTRLALESSEAVVINLQAGIRRLENQNGSMQKKWLEAQEECSFLKVNSSSLHARNEKLIEEFETHETVNGELRMQNLELHNQSTVLESKLGESKIAFLDVVKHVEDLQHKFSSILEEIAVKEKTIHAILDELVQESKRQNDKLASSIALFAFDFSEDKAMLQASLQESEDKIKLYETKFEKLQAEYEAKVQSYAQELASTRANHETLMVYHEKVVVLLESAKSDEEKLKSTVRRLEVELKTSELERLQATEEISILEVQTKKTEMLRDEIFVLKRSLNEAELECRRMEASYQMLSLDHEELKAEKLSNVRKVSSIEKVTSELKDCRHSKVELEEKIVQLEWHLTTKEASCHNNVQLRYDLAQMKKANGELHRKKDSFQAKNEEYQKKVRALEQKLKQKEEVIHHQHNAKDSSSSTIAQHDLKLLQKEENCSSIKSSEGPPLLQQ</sequence>
<feature type="coiled-coil region" evidence="1">
    <location>
        <begin position="123"/>
        <end position="204"/>
    </location>
</feature>
<feature type="compositionally biased region" description="Basic and acidic residues" evidence="2">
    <location>
        <begin position="1007"/>
        <end position="1016"/>
    </location>
</feature>
<organism evidence="3 4">
    <name type="scientific">Lupinus albus</name>
    <name type="common">White lupine</name>
    <name type="synonym">Lupinus termis</name>
    <dbReference type="NCBI Taxonomy" id="3870"/>
    <lineage>
        <taxon>Eukaryota</taxon>
        <taxon>Viridiplantae</taxon>
        <taxon>Streptophyta</taxon>
        <taxon>Embryophyta</taxon>
        <taxon>Tracheophyta</taxon>
        <taxon>Spermatophyta</taxon>
        <taxon>Magnoliopsida</taxon>
        <taxon>eudicotyledons</taxon>
        <taxon>Gunneridae</taxon>
        <taxon>Pentapetalae</taxon>
        <taxon>rosids</taxon>
        <taxon>fabids</taxon>
        <taxon>Fabales</taxon>
        <taxon>Fabaceae</taxon>
        <taxon>Papilionoideae</taxon>
        <taxon>50 kb inversion clade</taxon>
        <taxon>genistoids sensu lato</taxon>
        <taxon>core genistoids</taxon>
        <taxon>Genisteae</taxon>
        <taxon>Lupinus</taxon>
    </lineage>
</organism>
<proteinExistence type="predicted"/>
<evidence type="ECO:0000313" key="3">
    <source>
        <dbReference type="EMBL" id="KAE9619250.1"/>
    </source>
</evidence>
<feature type="coiled-coil region" evidence="1">
    <location>
        <begin position="765"/>
        <end position="859"/>
    </location>
</feature>
<keyword evidence="4" id="KW-1185">Reference proteome</keyword>
<dbReference type="Proteomes" id="UP000447434">
    <property type="component" value="Chromosome 2"/>
</dbReference>
<reference evidence="4" key="1">
    <citation type="journal article" date="2020" name="Nat. Commun.">
        <title>Genome sequence of the cluster root forming white lupin.</title>
        <authorList>
            <person name="Hufnagel B."/>
            <person name="Marques A."/>
            <person name="Soriano A."/>
            <person name="Marques L."/>
            <person name="Divol F."/>
            <person name="Doumas P."/>
            <person name="Sallet E."/>
            <person name="Mancinotti D."/>
            <person name="Carrere S."/>
            <person name="Marande W."/>
            <person name="Arribat S."/>
            <person name="Keller J."/>
            <person name="Huneau C."/>
            <person name="Blein T."/>
            <person name="Aime D."/>
            <person name="Laguerre M."/>
            <person name="Taylor J."/>
            <person name="Schubert V."/>
            <person name="Nelson M."/>
            <person name="Geu-Flores F."/>
            <person name="Crespi M."/>
            <person name="Gallardo-Guerrero K."/>
            <person name="Delaux P.-M."/>
            <person name="Salse J."/>
            <person name="Berges H."/>
            <person name="Guyot R."/>
            <person name="Gouzy J."/>
            <person name="Peret B."/>
        </authorList>
    </citation>
    <scope>NUCLEOTIDE SEQUENCE [LARGE SCALE GENOMIC DNA]</scope>
    <source>
        <strain evidence="4">cv. Amiga</strain>
    </source>
</reference>
<evidence type="ECO:0000313" key="4">
    <source>
        <dbReference type="Proteomes" id="UP000447434"/>
    </source>
</evidence>
<comment type="caution">
    <text evidence="3">The sequence shown here is derived from an EMBL/GenBank/DDBJ whole genome shotgun (WGS) entry which is preliminary data.</text>
</comment>
<gene>
    <name evidence="3" type="ORF">Lalb_Chr02g0151131</name>
</gene>
<dbReference type="OrthoDB" id="658575at2759"/>
<evidence type="ECO:0000256" key="2">
    <source>
        <dbReference type="SAM" id="MobiDB-lite"/>
    </source>
</evidence>
<dbReference type="PANTHER" id="PTHR47270">
    <property type="entry name" value="PROTEIN MLP1-LIKE"/>
    <property type="match status" value="1"/>
</dbReference>
<dbReference type="PANTHER" id="PTHR47270:SF13">
    <property type="entry name" value="HEAVY CHAIN-LIKE PROTEIN, PUTATIVE-RELATED"/>
    <property type="match status" value="1"/>
</dbReference>
<dbReference type="EMBL" id="WOCE01000002">
    <property type="protein sequence ID" value="KAE9619250.1"/>
    <property type="molecule type" value="Genomic_DNA"/>
</dbReference>
<feature type="region of interest" description="Disordered" evidence="2">
    <location>
        <begin position="34"/>
        <end position="80"/>
    </location>
</feature>